<organism evidence="2 3">
    <name type="scientific">Sphaerisporangium album</name>
    <dbReference type="NCBI Taxonomy" id="509200"/>
    <lineage>
        <taxon>Bacteria</taxon>
        <taxon>Bacillati</taxon>
        <taxon>Actinomycetota</taxon>
        <taxon>Actinomycetes</taxon>
        <taxon>Streptosporangiales</taxon>
        <taxon>Streptosporangiaceae</taxon>
        <taxon>Sphaerisporangium</taxon>
    </lineage>
</organism>
<evidence type="ECO:0000313" key="2">
    <source>
        <dbReference type="EMBL" id="RCG32011.1"/>
    </source>
</evidence>
<dbReference type="OrthoDB" id="3577809at2"/>
<sequence>MRLQFLGKETDGGNSPTLWDTDGDEYVIQGFTVTDAEALADIGAVPDGELIIRVPKRLMDHLPKETHGSAD</sequence>
<dbReference type="Proteomes" id="UP000253094">
    <property type="component" value="Unassembled WGS sequence"/>
</dbReference>
<protein>
    <submittedName>
        <fullName evidence="2">Uncharacterized protein</fullName>
    </submittedName>
</protein>
<evidence type="ECO:0000256" key="1">
    <source>
        <dbReference type="SAM" id="MobiDB-lite"/>
    </source>
</evidence>
<dbReference type="AlphaFoldDB" id="A0A367FP15"/>
<dbReference type="EMBL" id="QOIL01000003">
    <property type="protein sequence ID" value="RCG32011.1"/>
    <property type="molecule type" value="Genomic_DNA"/>
</dbReference>
<evidence type="ECO:0000313" key="3">
    <source>
        <dbReference type="Proteomes" id="UP000253094"/>
    </source>
</evidence>
<reference evidence="2 3" key="1">
    <citation type="submission" date="2018-06" db="EMBL/GenBank/DDBJ databases">
        <title>Sphaerisporangium craniellae sp. nov., isolated from a marine sponge in the South China Sea.</title>
        <authorList>
            <person name="Li L."/>
        </authorList>
    </citation>
    <scope>NUCLEOTIDE SEQUENCE [LARGE SCALE GENOMIC DNA]</scope>
    <source>
        <strain evidence="2 3">CCTCC AA 208026</strain>
    </source>
</reference>
<proteinExistence type="predicted"/>
<dbReference type="RefSeq" id="WP_114027626.1">
    <property type="nucleotide sequence ID" value="NZ_QOIL01000003.1"/>
</dbReference>
<feature type="region of interest" description="Disordered" evidence="1">
    <location>
        <begin position="1"/>
        <end position="21"/>
    </location>
</feature>
<keyword evidence="3" id="KW-1185">Reference proteome</keyword>
<name>A0A367FP15_9ACTN</name>
<comment type="caution">
    <text evidence="2">The sequence shown here is derived from an EMBL/GenBank/DDBJ whole genome shotgun (WGS) entry which is preliminary data.</text>
</comment>
<accession>A0A367FP15</accession>
<gene>
    <name evidence="2" type="ORF">DQ384_05575</name>
</gene>